<proteinExistence type="predicted"/>
<gene>
    <name evidence="2" type="ORF">H9Q79_01850</name>
</gene>
<sequence>MRLNSKKAASLIGLSMKAGKVASGEFATEKAVKQGWAHLVVAAEDASDNTKKKFGNMCAYYRVPFRCFLSKDELGRAIGKEYRACLAVLDENLAGAIEKQLNEQ</sequence>
<dbReference type="EMBL" id="CP060635">
    <property type="protein sequence ID" value="QNM09064.1"/>
    <property type="molecule type" value="Genomic_DNA"/>
</dbReference>
<evidence type="ECO:0000313" key="3">
    <source>
        <dbReference type="Proteomes" id="UP000515860"/>
    </source>
</evidence>
<dbReference type="Pfam" id="PF01248">
    <property type="entry name" value="Ribosomal_L7Ae"/>
    <property type="match status" value="1"/>
</dbReference>
<keyword evidence="3" id="KW-1185">Reference proteome</keyword>
<organism evidence="2 3">
    <name type="scientific">Wansuia hejianensis</name>
    <dbReference type="NCBI Taxonomy" id="2763667"/>
    <lineage>
        <taxon>Bacteria</taxon>
        <taxon>Bacillati</taxon>
        <taxon>Bacillota</taxon>
        <taxon>Clostridia</taxon>
        <taxon>Lachnospirales</taxon>
        <taxon>Lachnospiraceae</taxon>
        <taxon>Wansuia</taxon>
    </lineage>
</organism>
<dbReference type="Proteomes" id="UP000515860">
    <property type="component" value="Chromosome"/>
</dbReference>
<dbReference type="KEGG" id="whj:H9Q79_01850"/>
<dbReference type="InterPro" id="IPR004038">
    <property type="entry name" value="Ribosomal_eL8/eL30/eS12/Gad45"/>
</dbReference>
<protein>
    <submittedName>
        <fullName evidence="2">Ribosomal L7Ae/L30e/S12e/Gadd45 family protein</fullName>
    </submittedName>
</protein>
<dbReference type="Gene3D" id="3.30.1330.30">
    <property type="match status" value="1"/>
</dbReference>
<dbReference type="AlphaFoldDB" id="A0A7G9GE32"/>
<dbReference type="RefSeq" id="WP_118647985.1">
    <property type="nucleotide sequence ID" value="NZ_CP060635.1"/>
</dbReference>
<reference evidence="2 3" key="1">
    <citation type="submission" date="2020-08" db="EMBL/GenBank/DDBJ databases">
        <authorList>
            <person name="Liu C."/>
            <person name="Sun Q."/>
        </authorList>
    </citation>
    <scope>NUCLEOTIDE SEQUENCE [LARGE SCALE GENOMIC DNA]</scope>
    <source>
        <strain evidence="2 3">NSJ-29</strain>
    </source>
</reference>
<accession>A0A7G9GE32</accession>
<name>A0A7G9GE32_9FIRM</name>
<dbReference type="InterPro" id="IPR029064">
    <property type="entry name" value="Ribosomal_eL30-like_sf"/>
</dbReference>
<dbReference type="SUPFAM" id="SSF55315">
    <property type="entry name" value="L30e-like"/>
    <property type="match status" value="1"/>
</dbReference>
<evidence type="ECO:0000259" key="1">
    <source>
        <dbReference type="Pfam" id="PF01248"/>
    </source>
</evidence>
<feature type="domain" description="Ribosomal protein eL8/eL30/eS12/Gadd45" evidence="1">
    <location>
        <begin position="7"/>
        <end position="92"/>
    </location>
</feature>
<evidence type="ECO:0000313" key="2">
    <source>
        <dbReference type="EMBL" id="QNM09064.1"/>
    </source>
</evidence>